<protein>
    <submittedName>
        <fullName evidence="1">Uncharacterized protein</fullName>
    </submittedName>
</protein>
<dbReference type="GO" id="GO:0005975">
    <property type="term" value="P:carbohydrate metabolic process"/>
    <property type="evidence" value="ECO:0007669"/>
    <property type="project" value="TreeGrafter"/>
</dbReference>
<accession>A0A9J5YBX1</accession>
<keyword evidence="2" id="KW-1185">Reference proteome</keyword>
<dbReference type="Proteomes" id="UP000824120">
    <property type="component" value="Chromosome 7"/>
</dbReference>
<reference evidence="1 2" key="1">
    <citation type="submission" date="2020-09" db="EMBL/GenBank/DDBJ databases">
        <title>De no assembly of potato wild relative species, Solanum commersonii.</title>
        <authorList>
            <person name="Cho K."/>
        </authorList>
    </citation>
    <scope>NUCLEOTIDE SEQUENCE [LARGE SCALE GENOMIC DNA]</scope>
    <source>
        <strain evidence="1">LZ3.2</strain>
        <tissue evidence="1">Leaf</tissue>
    </source>
</reference>
<gene>
    <name evidence="1" type="ORF">H5410_039049</name>
</gene>
<sequence length="251" mass="28256">MDEYCNQYVDKEALLYLILANEVLHALHPNVITIADDATLYPGLCDPTSQGRLGSDYFANLSASEMWLALLENTPDHEWCMSKIVSTLVGDRQNTDKMLLYAENHNQSISGGRSFAEILIGNSLGKSSISQESLLRGCSLHKMIRLITSTIGGHAYLNFMGNEFGHPKRVEFPMSSNNFSFSLANRHWDLLEDDVHYQLFSFDKDMMDLDKNGRILSRGLANIHHVNDTTMVISYLRGPNLCVQLSSCQFI</sequence>
<evidence type="ECO:0000313" key="1">
    <source>
        <dbReference type="EMBL" id="KAG5597817.1"/>
    </source>
</evidence>
<dbReference type="GO" id="GO:0003844">
    <property type="term" value="F:1,4-alpha-glucan branching enzyme activity"/>
    <property type="evidence" value="ECO:0007669"/>
    <property type="project" value="TreeGrafter"/>
</dbReference>
<dbReference type="AlphaFoldDB" id="A0A9J5YBX1"/>
<dbReference type="PANTHER" id="PTHR43651">
    <property type="entry name" value="1,4-ALPHA-GLUCAN-BRANCHING ENZYME"/>
    <property type="match status" value="1"/>
</dbReference>
<organism evidence="1 2">
    <name type="scientific">Solanum commersonii</name>
    <name type="common">Commerson's wild potato</name>
    <name type="synonym">Commerson's nightshade</name>
    <dbReference type="NCBI Taxonomy" id="4109"/>
    <lineage>
        <taxon>Eukaryota</taxon>
        <taxon>Viridiplantae</taxon>
        <taxon>Streptophyta</taxon>
        <taxon>Embryophyta</taxon>
        <taxon>Tracheophyta</taxon>
        <taxon>Spermatophyta</taxon>
        <taxon>Magnoliopsida</taxon>
        <taxon>eudicotyledons</taxon>
        <taxon>Gunneridae</taxon>
        <taxon>Pentapetalae</taxon>
        <taxon>asterids</taxon>
        <taxon>lamiids</taxon>
        <taxon>Solanales</taxon>
        <taxon>Solanaceae</taxon>
        <taxon>Solanoideae</taxon>
        <taxon>Solaneae</taxon>
        <taxon>Solanum</taxon>
    </lineage>
</organism>
<dbReference type="EMBL" id="JACXVP010000007">
    <property type="protein sequence ID" value="KAG5597817.1"/>
    <property type="molecule type" value="Genomic_DNA"/>
</dbReference>
<dbReference type="GO" id="GO:0005737">
    <property type="term" value="C:cytoplasm"/>
    <property type="evidence" value="ECO:0007669"/>
    <property type="project" value="TreeGrafter"/>
</dbReference>
<dbReference type="SUPFAM" id="SSF51445">
    <property type="entry name" value="(Trans)glycosidases"/>
    <property type="match status" value="1"/>
</dbReference>
<dbReference type="InterPro" id="IPR017853">
    <property type="entry name" value="GH"/>
</dbReference>
<evidence type="ECO:0000313" key="2">
    <source>
        <dbReference type="Proteomes" id="UP000824120"/>
    </source>
</evidence>
<comment type="caution">
    <text evidence="1">The sequence shown here is derived from an EMBL/GenBank/DDBJ whole genome shotgun (WGS) entry which is preliminary data.</text>
</comment>
<name>A0A9J5YBX1_SOLCO</name>
<proteinExistence type="predicted"/>
<dbReference type="Gene3D" id="3.20.20.80">
    <property type="entry name" value="Glycosidases"/>
    <property type="match status" value="1"/>
</dbReference>
<dbReference type="PANTHER" id="PTHR43651:SF4">
    <property type="entry name" value="1,4-ALPHA-GLUCAN-BRANCHING ENZYME 3, CHLOROPLASTIC_AMYLOPLASTIC"/>
    <property type="match status" value="1"/>
</dbReference>
<dbReference type="OrthoDB" id="196493at2759"/>